<evidence type="ECO:0000313" key="14">
    <source>
        <dbReference type="Proteomes" id="UP000717696"/>
    </source>
</evidence>
<protein>
    <recommendedName>
        <fullName evidence="12">FAD-binding domain-containing protein</fullName>
    </recommendedName>
</protein>
<feature type="transmembrane region" description="Helical" evidence="11">
    <location>
        <begin position="769"/>
        <end position="795"/>
    </location>
</feature>
<evidence type="ECO:0000256" key="5">
    <source>
        <dbReference type="ARBA" id="ARBA00022692"/>
    </source>
</evidence>
<dbReference type="SUPFAM" id="SSF51905">
    <property type="entry name" value="FAD/NAD(P)-binding domain"/>
    <property type="match status" value="1"/>
</dbReference>
<name>A0A9P9EXP0_9HYPO</name>
<evidence type="ECO:0000256" key="1">
    <source>
        <dbReference type="ARBA" id="ARBA00001974"/>
    </source>
</evidence>
<evidence type="ECO:0000256" key="10">
    <source>
        <dbReference type="ARBA" id="ARBA00023136"/>
    </source>
</evidence>
<keyword evidence="14" id="KW-1185">Reference proteome</keyword>
<comment type="subcellular location">
    <subcellularLocation>
        <location evidence="2">Membrane</location>
    </subcellularLocation>
</comment>
<comment type="cofactor">
    <cofactor evidence="1">
        <name>FAD</name>
        <dbReference type="ChEBI" id="CHEBI:57692"/>
    </cofactor>
</comment>
<proteinExistence type="inferred from homology"/>
<evidence type="ECO:0000313" key="13">
    <source>
        <dbReference type="EMBL" id="KAH7147162.1"/>
    </source>
</evidence>
<keyword evidence="9" id="KW-0503">Monooxygenase</keyword>
<keyword evidence="10 11" id="KW-0472">Membrane</keyword>
<feature type="domain" description="FAD-binding" evidence="12">
    <location>
        <begin position="300"/>
        <end position="350"/>
    </location>
</feature>
<evidence type="ECO:0000259" key="12">
    <source>
        <dbReference type="Pfam" id="PF01494"/>
    </source>
</evidence>
<dbReference type="Pfam" id="PF01494">
    <property type="entry name" value="FAD_binding_3"/>
    <property type="match status" value="2"/>
</dbReference>
<dbReference type="PRINTS" id="PR00420">
    <property type="entry name" value="RNGMNOXGNASE"/>
</dbReference>
<feature type="domain" description="FAD-binding" evidence="12">
    <location>
        <begin position="9"/>
        <end position="173"/>
    </location>
</feature>
<feature type="transmembrane region" description="Helical" evidence="11">
    <location>
        <begin position="613"/>
        <end position="635"/>
    </location>
</feature>
<evidence type="ECO:0000256" key="7">
    <source>
        <dbReference type="ARBA" id="ARBA00022989"/>
    </source>
</evidence>
<dbReference type="Gene3D" id="3.50.50.60">
    <property type="entry name" value="FAD/NAD(P)-binding domain"/>
    <property type="match status" value="1"/>
</dbReference>
<feature type="transmembrane region" description="Helical" evidence="11">
    <location>
        <begin position="540"/>
        <end position="558"/>
    </location>
</feature>
<dbReference type="GO" id="GO:0071949">
    <property type="term" value="F:FAD binding"/>
    <property type="evidence" value="ECO:0007669"/>
    <property type="project" value="InterPro"/>
</dbReference>
<accession>A0A9P9EXP0</accession>
<gene>
    <name evidence="13" type="ORF">B0J13DRAFT_524863</name>
</gene>
<dbReference type="PANTHER" id="PTHR47356:SF2">
    <property type="entry name" value="FAD-BINDING DOMAIN-CONTAINING PROTEIN-RELATED"/>
    <property type="match status" value="1"/>
</dbReference>
<dbReference type="Proteomes" id="UP000717696">
    <property type="component" value="Unassembled WGS sequence"/>
</dbReference>
<evidence type="ECO:0000256" key="2">
    <source>
        <dbReference type="ARBA" id="ARBA00004370"/>
    </source>
</evidence>
<keyword evidence="7 11" id="KW-1133">Transmembrane helix</keyword>
<dbReference type="EMBL" id="JAGMUU010000008">
    <property type="protein sequence ID" value="KAH7147162.1"/>
    <property type="molecule type" value="Genomic_DNA"/>
</dbReference>
<feature type="transmembrane region" description="Helical" evidence="11">
    <location>
        <begin position="570"/>
        <end position="593"/>
    </location>
</feature>
<evidence type="ECO:0000256" key="9">
    <source>
        <dbReference type="ARBA" id="ARBA00023033"/>
    </source>
</evidence>
<dbReference type="InterPro" id="IPR002938">
    <property type="entry name" value="FAD-bd"/>
</dbReference>
<feature type="transmembrane region" description="Helical" evidence="11">
    <location>
        <begin position="460"/>
        <end position="479"/>
    </location>
</feature>
<dbReference type="OrthoDB" id="10029326at2759"/>
<keyword evidence="6" id="KW-0274">FAD</keyword>
<sequence length="818" mass="92160">MSLSTNFRIIIAGGGVAGLTLANALERAGIDYVLLERRDTIAPQVGASIGIGPNGCRILDQLGMLGELLKKTDPILWMADRDNKGRLICPRSDVCKLGLARTGYDLSWGDRQILLQILFDNVQDKSKILLNKNVIKIEHRKHGISVTCDDESSFEGTVLAGADGVASRVRQELWNLAEPRQPELVSRDKDLYGGVLTQGGMLAEYRCLFGIASSVQLLETGDLDIGYDTDRSIFMITVKNGRVYYFLFERLKALYRFGNIPHYSTAEAVAFATKHGDMCIRPGFKFSDLWHKTISFRLVALEEAAFKIWTCRRIVCLGDSIHKMTPNIGAGGNAAIESAAALANSIKDMVDRNGFEQPSESDIEECLRGYQKCREERATAVVNTSGKLTRLQALRGPFDRVFLRYLLPNLGDFLQDMASDMVIGASMLEYLPPPKASLSGTMPFNPLQGEGKKENKLKRALTMLPILGLFYLAMCILNVDPLLPWLSGVIETGKMSFGNHHILVQKTFYRINWLDKFWAPINVAFIPALYSHDAESREQLISFLTDYGVIICIWTIESTRRSNALTFSQIPSLFLTLGQLHGIGVISPLYYFLHYVNSPIETFKATDMRLTRMNYTLGILPAIILTYYIPCYAMIFWPSPLLRQSWLFVWQMFPIWIPATTSIFSSIFPDTMMEDRVNAPKRDLPVVRYTLGTSVWMSASFWIWTWFINPSGMAVIFLPRALPATTSELSGFMREFFKFDQIFLFSATFIWLGYLFWDMKHAHMVQSSWLTIITYAASMIVLFGPGAAAGLGWLWREDIITNKRHKAAIVEATRAKAE</sequence>
<evidence type="ECO:0000256" key="4">
    <source>
        <dbReference type="ARBA" id="ARBA00022630"/>
    </source>
</evidence>
<comment type="similarity">
    <text evidence="3">Belongs to the paxM FAD-dependent monooxygenase family.</text>
</comment>
<keyword evidence="5 11" id="KW-0812">Transmembrane</keyword>
<keyword evidence="4" id="KW-0285">Flavoprotein</keyword>
<keyword evidence="8" id="KW-0560">Oxidoreductase</keyword>
<feature type="transmembrane region" description="Helical" evidence="11">
    <location>
        <begin position="647"/>
        <end position="668"/>
    </location>
</feature>
<evidence type="ECO:0000256" key="6">
    <source>
        <dbReference type="ARBA" id="ARBA00022827"/>
    </source>
</evidence>
<dbReference type="InterPro" id="IPR036188">
    <property type="entry name" value="FAD/NAD-bd_sf"/>
</dbReference>
<evidence type="ECO:0000256" key="11">
    <source>
        <dbReference type="SAM" id="Phobius"/>
    </source>
</evidence>
<dbReference type="GO" id="GO:0016020">
    <property type="term" value="C:membrane"/>
    <property type="evidence" value="ECO:0007669"/>
    <property type="project" value="UniProtKB-SubCell"/>
</dbReference>
<evidence type="ECO:0000256" key="3">
    <source>
        <dbReference type="ARBA" id="ARBA00007992"/>
    </source>
</evidence>
<organism evidence="13 14">
    <name type="scientific">Dactylonectria estremocensis</name>
    <dbReference type="NCBI Taxonomy" id="1079267"/>
    <lineage>
        <taxon>Eukaryota</taxon>
        <taxon>Fungi</taxon>
        <taxon>Dikarya</taxon>
        <taxon>Ascomycota</taxon>
        <taxon>Pezizomycotina</taxon>
        <taxon>Sordariomycetes</taxon>
        <taxon>Hypocreomycetidae</taxon>
        <taxon>Hypocreales</taxon>
        <taxon>Nectriaceae</taxon>
        <taxon>Dactylonectria</taxon>
    </lineage>
</organism>
<feature type="transmembrane region" description="Helical" evidence="11">
    <location>
        <begin position="739"/>
        <end position="757"/>
    </location>
</feature>
<dbReference type="InterPro" id="IPR050562">
    <property type="entry name" value="FAD_mOase_fung"/>
</dbReference>
<dbReference type="GO" id="GO:0004497">
    <property type="term" value="F:monooxygenase activity"/>
    <property type="evidence" value="ECO:0007669"/>
    <property type="project" value="UniProtKB-KW"/>
</dbReference>
<reference evidence="13" key="1">
    <citation type="journal article" date="2021" name="Nat. Commun.">
        <title>Genetic determinants of endophytism in the Arabidopsis root mycobiome.</title>
        <authorList>
            <person name="Mesny F."/>
            <person name="Miyauchi S."/>
            <person name="Thiergart T."/>
            <person name="Pickel B."/>
            <person name="Atanasova L."/>
            <person name="Karlsson M."/>
            <person name="Huettel B."/>
            <person name="Barry K.W."/>
            <person name="Haridas S."/>
            <person name="Chen C."/>
            <person name="Bauer D."/>
            <person name="Andreopoulos W."/>
            <person name="Pangilinan J."/>
            <person name="LaButti K."/>
            <person name="Riley R."/>
            <person name="Lipzen A."/>
            <person name="Clum A."/>
            <person name="Drula E."/>
            <person name="Henrissat B."/>
            <person name="Kohler A."/>
            <person name="Grigoriev I.V."/>
            <person name="Martin F.M."/>
            <person name="Hacquard S."/>
        </authorList>
    </citation>
    <scope>NUCLEOTIDE SEQUENCE</scope>
    <source>
        <strain evidence="13">MPI-CAGE-AT-0021</strain>
    </source>
</reference>
<dbReference type="PANTHER" id="PTHR47356">
    <property type="entry name" value="FAD-DEPENDENT MONOOXYGENASE ASQG-RELATED"/>
    <property type="match status" value="1"/>
</dbReference>
<comment type="caution">
    <text evidence="13">The sequence shown here is derived from an EMBL/GenBank/DDBJ whole genome shotgun (WGS) entry which is preliminary data.</text>
</comment>
<evidence type="ECO:0000256" key="8">
    <source>
        <dbReference type="ARBA" id="ARBA00023002"/>
    </source>
</evidence>
<dbReference type="AlphaFoldDB" id="A0A9P9EXP0"/>